<comment type="caution">
    <text evidence="8">The sequence shown here is derived from an EMBL/GenBank/DDBJ whole genome shotgun (WGS) entry which is preliminary data.</text>
</comment>
<accession>A0AAV5DJ22</accession>
<dbReference type="GO" id="GO:0032580">
    <property type="term" value="C:Golgi cisterna membrane"/>
    <property type="evidence" value="ECO:0007669"/>
    <property type="project" value="UniProtKB-SubCell"/>
</dbReference>
<dbReference type="GO" id="GO:0008107">
    <property type="term" value="F:galactoside 2-alpha-L-fucosyltransferase activity"/>
    <property type="evidence" value="ECO:0007669"/>
    <property type="project" value="InterPro"/>
</dbReference>
<keyword evidence="3 7" id="KW-0808">Transferase</keyword>
<gene>
    <name evidence="8" type="primary">ga28535</name>
    <name evidence="8" type="ORF">PR202_ga28535</name>
</gene>
<evidence type="ECO:0000256" key="4">
    <source>
        <dbReference type="ARBA" id="ARBA00023034"/>
    </source>
</evidence>
<comment type="subcellular location">
    <subcellularLocation>
        <location evidence="7">Golgi apparatus</location>
        <location evidence="7">Golgi stack membrane</location>
        <topology evidence="7">Single-pass type II membrane protein</topology>
    </subcellularLocation>
</comment>
<dbReference type="EMBL" id="BQKI01000017">
    <property type="protein sequence ID" value="GJN10441.1"/>
    <property type="molecule type" value="Genomic_DNA"/>
</dbReference>
<keyword evidence="9" id="KW-1185">Reference proteome</keyword>
<keyword evidence="6 7" id="KW-0961">Cell wall biogenesis/degradation</keyword>
<dbReference type="Gene3D" id="3.40.50.11340">
    <property type="match status" value="1"/>
</dbReference>
<keyword evidence="2 7" id="KW-0328">Glycosyltransferase</keyword>
<dbReference type="EC" id="2.4.1.-" evidence="7"/>
<evidence type="ECO:0000313" key="9">
    <source>
        <dbReference type="Proteomes" id="UP001054889"/>
    </source>
</evidence>
<keyword evidence="4 7" id="KW-0333">Golgi apparatus</keyword>
<evidence type="ECO:0000256" key="1">
    <source>
        <dbReference type="ARBA" id="ARBA00010481"/>
    </source>
</evidence>
<dbReference type="Pfam" id="PF03254">
    <property type="entry name" value="XG_FTase"/>
    <property type="match status" value="1"/>
</dbReference>
<dbReference type="PANTHER" id="PTHR31889:SF36">
    <property type="entry name" value="FUCOSYLTRANSFERASE"/>
    <property type="match status" value="1"/>
</dbReference>
<proteinExistence type="inferred from homology"/>
<keyword evidence="5" id="KW-0325">Glycoprotein</keyword>
<comment type="function">
    <text evidence="7">May be involved in cell wall biosynthesis.</text>
</comment>
<evidence type="ECO:0000256" key="3">
    <source>
        <dbReference type="ARBA" id="ARBA00022679"/>
    </source>
</evidence>
<dbReference type="GO" id="GO:0071555">
    <property type="term" value="P:cell wall organization"/>
    <property type="evidence" value="ECO:0007669"/>
    <property type="project" value="UniProtKB-UniRule"/>
</dbReference>
<comment type="similarity">
    <text evidence="1 7">Belongs to the glycosyltransferase 37 family.</text>
</comment>
<evidence type="ECO:0000256" key="6">
    <source>
        <dbReference type="ARBA" id="ARBA00023316"/>
    </source>
</evidence>
<evidence type="ECO:0000256" key="7">
    <source>
        <dbReference type="RuleBase" id="RU367004"/>
    </source>
</evidence>
<dbReference type="Gene3D" id="3.40.50.11350">
    <property type="match status" value="1"/>
</dbReference>
<reference evidence="8" key="1">
    <citation type="journal article" date="2018" name="DNA Res.">
        <title>Multiple hybrid de novo genome assembly of finger millet, an orphan allotetraploid crop.</title>
        <authorList>
            <person name="Hatakeyama M."/>
            <person name="Aluri S."/>
            <person name="Balachadran M.T."/>
            <person name="Sivarajan S.R."/>
            <person name="Patrignani A."/>
            <person name="Gruter S."/>
            <person name="Poveda L."/>
            <person name="Shimizu-Inatsugi R."/>
            <person name="Baeten J."/>
            <person name="Francoijs K.J."/>
            <person name="Nataraja K.N."/>
            <person name="Reddy Y.A.N."/>
            <person name="Phadnis S."/>
            <person name="Ravikumar R.L."/>
            <person name="Schlapbach R."/>
            <person name="Sreeman S.M."/>
            <person name="Shimizu K.K."/>
        </authorList>
    </citation>
    <scope>NUCLEOTIDE SEQUENCE</scope>
</reference>
<dbReference type="AlphaFoldDB" id="A0AAV5DJ22"/>
<dbReference type="GO" id="GO:0009969">
    <property type="term" value="P:xyloglucan biosynthetic process"/>
    <property type="evidence" value="ECO:0007669"/>
    <property type="project" value="TreeGrafter"/>
</dbReference>
<dbReference type="InterPro" id="IPR004938">
    <property type="entry name" value="XG_FTase"/>
</dbReference>
<dbReference type="PANTHER" id="PTHR31889">
    <property type="entry name" value="FUCOSYLTRANSFERASE 2-RELATED"/>
    <property type="match status" value="1"/>
</dbReference>
<protein>
    <recommendedName>
        <fullName evidence="7">Fucosyltransferase</fullName>
        <ecNumber evidence="7">2.4.1.-</ecNumber>
    </recommendedName>
</protein>
<dbReference type="Proteomes" id="UP001054889">
    <property type="component" value="Unassembled WGS sequence"/>
</dbReference>
<evidence type="ECO:0000313" key="8">
    <source>
        <dbReference type="EMBL" id="GJN10441.1"/>
    </source>
</evidence>
<evidence type="ECO:0000256" key="5">
    <source>
        <dbReference type="ARBA" id="ARBA00023180"/>
    </source>
</evidence>
<name>A0AAV5DJ22_ELECO</name>
<evidence type="ECO:0000256" key="2">
    <source>
        <dbReference type="ARBA" id="ARBA00022676"/>
    </source>
</evidence>
<sequence length="478" mass="53612">MNRCSCRSRYESSQYYKHFPYKPSTYLLHKLRAYEARHKRCGPGTPLYAKAVERLRSDGDRNTAITNDDNDCRYILWLPFDGLGNRMLSILSGFLYALLTDRVLLLALPHDSSDLFCEPFPDATWLITPEFPLSHLFNLGPHAHPDHAYTNLLKTKSIVLANNDTSTTPPPAYAYLSIGYDRGVMDAPFFCGGDHQRLLRNVTWLLLHSDLYFVPSMFPAFRAELRRMFPAAAMESISHLLTRYLFHPTNPVWDMVTGFYHSHLAHADKIIGMQIRMFFFATIPVDDMYNQILACSRQEHILPEITTTGTGTDIAGGNLTVNNKNGSTAIFVASLYADYYERLRSRYSDNGGGGGRVEVFQRTHEERQDTGSLKHNQKALAEIYLLSFSDELVTSGMSTFGYVSGSLAGVRPAILLPAHGHKVPATPCVRAVSMEPCNLTPPFVECGPGSSKDDDDGDDVKRHVKVCEDFDGGVKLFD</sequence>
<dbReference type="GO" id="GO:0042546">
    <property type="term" value="P:cell wall biogenesis"/>
    <property type="evidence" value="ECO:0007669"/>
    <property type="project" value="InterPro"/>
</dbReference>
<dbReference type="FunFam" id="3.40.50.11340:FF:000005">
    <property type="entry name" value="Galactoside 2-alpha-L-fucosyltransferase"/>
    <property type="match status" value="1"/>
</dbReference>
<organism evidence="8 9">
    <name type="scientific">Eleusine coracana subsp. coracana</name>
    <dbReference type="NCBI Taxonomy" id="191504"/>
    <lineage>
        <taxon>Eukaryota</taxon>
        <taxon>Viridiplantae</taxon>
        <taxon>Streptophyta</taxon>
        <taxon>Embryophyta</taxon>
        <taxon>Tracheophyta</taxon>
        <taxon>Spermatophyta</taxon>
        <taxon>Magnoliopsida</taxon>
        <taxon>Liliopsida</taxon>
        <taxon>Poales</taxon>
        <taxon>Poaceae</taxon>
        <taxon>PACMAD clade</taxon>
        <taxon>Chloridoideae</taxon>
        <taxon>Cynodonteae</taxon>
        <taxon>Eleusininae</taxon>
        <taxon>Eleusine</taxon>
    </lineage>
</organism>
<reference evidence="8" key="2">
    <citation type="submission" date="2021-12" db="EMBL/GenBank/DDBJ databases">
        <title>Resequencing data analysis of finger millet.</title>
        <authorList>
            <person name="Hatakeyama M."/>
            <person name="Aluri S."/>
            <person name="Balachadran M.T."/>
            <person name="Sivarajan S.R."/>
            <person name="Poveda L."/>
            <person name="Shimizu-Inatsugi R."/>
            <person name="Schlapbach R."/>
            <person name="Sreeman S.M."/>
            <person name="Shimizu K.K."/>
        </authorList>
    </citation>
    <scope>NUCLEOTIDE SEQUENCE</scope>
</reference>